<comment type="subcellular location">
    <subcellularLocation>
        <location evidence="1">Cell membrane</location>
        <topology evidence="1">Multi-pass membrane protein</topology>
    </subcellularLocation>
</comment>
<reference evidence="8 9" key="1">
    <citation type="submission" date="2021-05" db="EMBL/GenBank/DDBJ databases">
        <title>A Polyphasic approach of four new species of the genus Ohtaekwangia: Ohtaekwangia histidinii sp. nov., Ohtaekwangia cretensis sp. nov., Ohtaekwangia indiensis sp. nov., Ohtaekwangia reichenbachii sp. nov. from diverse environment.</title>
        <authorList>
            <person name="Octaviana S."/>
        </authorList>
    </citation>
    <scope>NUCLEOTIDE SEQUENCE [LARGE SCALE GENOMIC DNA]</scope>
    <source>
        <strain evidence="8 9">PWU4</strain>
    </source>
</reference>
<dbReference type="AlphaFoldDB" id="A0AAP2DPY4"/>
<feature type="transmembrane region" description="Helical" evidence="6">
    <location>
        <begin position="55"/>
        <end position="77"/>
    </location>
</feature>
<proteinExistence type="predicted"/>
<dbReference type="InterPro" id="IPR051791">
    <property type="entry name" value="Pra-immunoreactive"/>
</dbReference>
<dbReference type="GO" id="GO:0005886">
    <property type="term" value="C:plasma membrane"/>
    <property type="evidence" value="ECO:0007669"/>
    <property type="project" value="UniProtKB-SubCell"/>
</dbReference>
<name>A0AAP2DPY4_9BACT</name>
<feature type="transmembrane region" description="Helical" evidence="6">
    <location>
        <begin position="146"/>
        <end position="167"/>
    </location>
</feature>
<evidence type="ECO:0000256" key="4">
    <source>
        <dbReference type="ARBA" id="ARBA00022989"/>
    </source>
</evidence>
<organism evidence="8 9">
    <name type="scientific">Chryseosolibacter histidini</name>
    <dbReference type="NCBI Taxonomy" id="2782349"/>
    <lineage>
        <taxon>Bacteria</taxon>
        <taxon>Pseudomonadati</taxon>
        <taxon>Bacteroidota</taxon>
        <taxon>Cytophagia</taxon>
        <taxon>Cytophagales</taxon>
        <taxon>Chryseotaleaceae</taxon>
        <taxon>Chryseosolibacter</taxon>
    </lineage>
</organism>
<dbReference type="RefSeq" id="WP_254166951.1">
    <property type="nucleotide sequence ID" value="NZ_JAHESF010000022.1"/>
</dbReference>
<feature type="transmembrane region" description="Helical" evidence="6">
    <location>
        <begin position="107"/>
        <end position="126"/>
    </location>
</feature>
<gene>
    <name evidence="8" type="ORF">KK083_20090</name>
</gene>
<dbReference type="PANTHER" id="PTHR36115:SF4">
    <property type="entry name" value="MEMBRANE PROTEIN"/>
    <property type="match status" value="1"/>
</dbReference>
<sequence>MEEILDEPLIEINKNTVKYGGFWKRFVAVLIDGVILTPVTLGVTYFNTIDWKNPAIFIAVSLAGMAYKPVMESLYGATLGKMALKLKVVNGNFEMAGIGTILLRNSLSLVPSIVTLAMTLPVYFHAEFASVSGFMEYTSFIEGHTSAQVVNMFSGLITIVDGIVMMADNRSRSLHDKIADTLVIDRS</sequence>
<protein>
    <submittedName>
        <fullName evidence="8">RDD family protein</fullName>
    </submittedName>
</protein>
<comment type="caution">
    <text evidence="8">The sequence shown here is derived from an EMBL/GenBank/DDBJ whole genome shotgun (WGS) entry which is preliminary data.</text>
</comment>
<dbReference type="InterPro" id="IPR010432">
    <property type="entry name" value="RDD"/>
</dbReference>
<keyword evidence="4 6" id="KW-1133">Transmembrane helix</keyword>
<feature type="domain" description="RDD" evidence="7">
    <location>
        <begin position="19"/>
        <end position="179"/>
    </location>
</feature>
<dbReference type="EMBL" id="JAHESF010000022">
    <property type="protein sequence ID" value="MBT1699208.1"/>
    <property type="molecule type" value="Genomic_DNA"/>
</dbReference>
<keyword evidence="5 6" id="KW-0472">Membrane</keyword>
<keyword evidence="3 6" id="KW-0812">Transmembrane</keyword>
<accession>A0AAP2DPY4</accession>
<dbReference type="Pfam" id="PF06271">
    <property type="entry name" value="RDD"/>
    <property type="match status" value="1"/>
</dbReference>
<evidence type="ECO:0000259" key="7">
    <source>
        <dbReference type="Pfam" id="PF06271"/>
    </source>
</evidence>
<dbReference type="Proteomes" id="UP001319200">
    <property type="component" value="Unassembled WGS sequence"/>
</dbReference>
<keyword evidence="2" id="KW-1003">Cell membrane</keyword>
<feature type="transmembrane region" description="Helical" evidence="6">
    <location>
        <begin position="26"/>
        <end position="49"/>
    </location>
</feature>
<evidence type="ECO:0000256" key="3">
    <source>
        <dbReference type="ARBA" id="ARBA00022692"/>
    </source>
</evidence>
<evidence type="ECO:0000256" key="5">
    <source>
        <dbReference type="ARBA" id="ARBA00023136"/>
    </source>
</evidence>
<evidence type="ECO:0000313" key="8">
    <source>
        <dbReference type="EMBL" id="MBT1699208.1"/>
    </source>
</evidence>
<evidence type="ECO:0000256" key="2">
    <source>
        <dbReference type="ARBA" id="ARBA00022475"/>
    </source>
</evidence>
<evidence type="ECO:0000313" key="9">
    <source>
        <dbReference type="Proteomes" id="UP001319200"/>
    </source>
</evidence>
<evidence type="ECO:0000256" key="1">
    <source>
        <dbReference type="ARBA" id="ARBA00004651"/>
    </source>
</evidence>
<dbReference type="PANTHER" id="PTHR36115">
    <property type="entry name" value="PROLINE-RICH ANTIGEN HOMOLOG-RELATED"/>
    <property type="match status" value="1"/>
</dbReference>
<evidence type="ECO:0000256" key="6">
    <source>
        <dbReference type="SAM" id="Phobius"/>
    </source>
</evidence>
<keyword evidence="9" id="KW-1185">Reference proteome</keyword>